<evidence type="ECO:0000256" key="2">
    <source>
        <dbReference type="ARBA" id="ARBA00022475"/>
    </source>
</evidence>
<gene>
    <name evidence="9" type="primary">siaM</name>
    <name evidence="9" type="ORF">J6TS1_48590</name>
</gene>
<proteinExistence type="predicted"/>
<evidence type="ECO:0000256" key="6">
    <source>
        <dbReference type="ARBA" id="ARBA00023136"/>
    </source>
</evidence>
<feature type="transmembrane region" description="Helical" evidence="7">
    <location>
        <begin position="364"/>
        <end position="382"/>
    </location>
</feature>
<comment type="subcellular location">
    <subcellularLocation>
        <location evidence="1">Cell inner membrane</location>
        <topology evidence="1">Multi-pass membrane protein</topology>
    </subcellularLocation>
</comment>
<dbReference type="Pfam" id="PF06808">
    <property type="entry name" value="DctM"/>
    <property type="match status" value="1"/>
</dbReference>
<dbReference type="RefSeq" id="WP_213021563.1">
    <property type="nucleotide sequence ID" value="NZ_BORJ01000019.1"/>
</dbReference>
<feature type="transmembrane region" description="Helical" evidence="7">
    <location>
        <begin position="170"/>
        <end position="191"/>
    </location>
</feature>
<keyword evidence="10" id="KW-1185">Reference proteome</keyword>
<keyword evidence="4 7" id="KW-0812">Transmembrane</keyword>
<dbReference type="InterPro" id="IPR004681">
    <property type="entry name" value="TRAP_DctM"/>
</dbReference>
<protein>
    <submittedName>
        <fullName evidence="9">Sialic acid TRAP transporter large permease protein SiaM</fullName>
    </submittedName>
</protein>
<comment type="caution">
    <text evidence="9">The sequence shown here is derived from an EMBL/GenBank/DDBJ whole genome shotgun (WGS) entry which is preliminary data.</text>
</comment>
<evidence type="ECO:0000256" key="7">
    <source>
        <dbReference type="SAM" id="Phobius"/>
    </source>
</evidence>
<feature type="transmembrane region" description="Helical" evidence="7">
    <location>
        <begin position="56"/>
        <end position="75"/>
    </location>
</feature>
<evidence type="ECO:0000256" key="5">
    <source>
        <dbReference type="ARBA" id="ARBA00022989"/>
    </source>
</evidence>
<dbReference type="NCBIfam" id="TIGR00786">
    <property type="entry name" value="dctM"/>
    <property type="match status" value="1"/>
</dbReference>
<dbReference type="EMBL" id="BORJ01000019">
    <property type="protein sequence ID" value="GIN98989.1"/>
    <property type="molecule type" value="Genomic_DNA"/>
</dbReference>
<evidence type="ECO:0000256" key="1">
    <source>
        <dbReference type="ARBA" id="ARBA00004429"/>
    </source>
</evidence>
<feature type="transmembrane region" description="Helical" evidence="7">
    <location>
        <begin position="219"/>
        <end position="252"/>
    </location>
</feature>
<reference evidence="9 10" key="1">
    <citation type="submission" date="2021-03" db="EMBL/GenBank/DDBJ databases">
        <title>Antimicrobial resistance genes in bacteria isolated from Japanese honey, and their potential for conferring macrolide and lincosamide resistance in the American foulbrood pathogen Paenibacillus larvae.</title>
        <authorList>
            <person name="Okamoto M."/>
            <person name="Kumagai M."/>
            <person name="Kanamori H."/>
            <person name="Takamatsu D."/>
        </authorList>
    </citation>
    <scope>NUCLEOTIDE SEQUENCE [LARGE SCALE GENOMIC DNA]</scope>
    <source>
        <strain evidence="9 10">J6TS1</strain>
    </source>
</reference>
<keyword evidence="2" id="KW-1003">Cell membrane</keyword>
<evidence type="ECO:0000313" key="9">
    <source>
        <dbReference type="EMBL" id="GIN98989.1"/>
    </source>
</evidence>
<feature type="transmembrane region" description="Helical" evidence="7">
    <location>
        <begin position="141"/>
        <end position="163"/>
    </location>
</feature>
<name>A0ABQ4L4B9_SIMTE</name>
<organism evidence="9 10">
    <name type="scientific">Siminovitchia terrae</name>
    <name type="common">Bacillus terrae</name>
    <dbReference type="NCBI Taxonomy" id="1914933"/>
    <lineage>
        <taxon>Bacteria</taxon>
        <taxon>Bacillati</taxon>
        <taxon>Bacillota</taxon>
        <taxon>Bacilli</taxon>
        <taxon>Bacillales</taxon>
        <taxon>Bacillaceae</taxon>
        <taxon>Siminovitchia</taxon>
    </lineage>
</organism>
<dbReference type="InterPro" id="IPR010656">
    <property type="entry name" value="DctM"/>
</dbReference>
<keyword evidence="3" id="KW-0997">Cell inner membrane</keyword>
<evidence type="ECO:0000313" key="10">
    <source>
        <dbReference type="Proteomes" id="UP000680670"/>
    </source>
</evidence>
<evidence type="ECO:0000259" key="8">
    <source>
        <dbReference type="Pfam" id="PF06808"/>
    </source>
</evidence>
<feature type="transmembrane region" description="Helical" evidence="7">
    <location>
        <begin position="273"/>
        <end position="294"/>
    </location>
</feature>
<evidence type="ECO:0000256" key="4">
    <source>
        <dbReference type="ARBA" id="ARBA00022692"/>
    </source>
</evidence>
<dbReference type="PIRSF" id="PIRSF006066">
    <property type="entry name" value="HI0050"/>
    <property type="match status" value="1"/>
</dbReference>
<evidence type="ECO:0000256" key="3">
    <source>
        <dbReference type="ARBA" id="ARBA00022519"/>
    </source>
</evidence>
<dbReference type="PANTHER" id="PTHR33362">
    <property type="entry name" value="SIALIC ACID TRAP TRANSPORTER PERMEASE PROTEIN SIAT-RELATED"/>
    <property type="match status" value="1"/>
</dbReference>
<feature type="transmembrane region" description="Helical" evidence="7">
    <location>
        <begin position="314"/>
        <end position="331"/>
    </location>
</feature>
<accession>A0ABQ4L4B9</accession>
<keyword evidence="5 7" id="KW-1133">Transmembrane helix</keyword>
<dbReference type="Proteomes" id="UP000680670">
    <property type="component" value="Unassembled WGS sequence"/>
</dbReference>
<dbReference type="PANTHER" id="PTHR33362:SF3">
    <property type="entry name" value="SIALIC ACID TRAP TRANSPORTER PERMEASE PROTEIN SIAT"/>
    <property type="match status" value="1"/>
</dbReference>
<feature type="domain" description="TRAP C4-dicarboxylate transport system permease DctM subunit" evidence="8">
    <location>
        <begin position="8"/>
        <end position="417"/>
    </location>
</feature>
<feature type="transmembrane region" description="Helical" evidence="7">
    <location>
        <begin position="96"/>
        <end position="121"/>
    </location>
</feature>
<keyword evidence="6 7" id="KW-0472">Membrane</keyword>
<feature type="transmembrane region" description="Helical" evidence="7">
    <location>
        <begin position="394"/>
        <end position="414"/>
    </location>
</feature>
<sequence length="426" mass="45341">MVLALTLFTVFLLLLAIGFPVSFSMALSTLAALILGGYTLDVLSLQLVEGIKGYTLLSIPLFIIAGNLMNSAGITQRIFDFSNALIGHIRGGLAQVNIFASVIFAGISGTAVGDQAGLGAIEMRAMVGKGYEKPFSASLTLASSVIGAIIPPSVPLIVYAYLAEVSVEKLFIAGIIPGLLIAVALALYVYVGATRGYIVTPSPEPFSAKSLGHTFKDGFFALLAPAVILGGMLGGIVTPTEAGAIAVLYSLFCSMIYKELKWDSLKEAFNASVGSTALIMFLIGIGTAMGWIISAEQLPYLLSDFLLSLTENKYMMLLIINILLLILGCIMEGIPIKLIMLPILLPIIDSLGIDRMHFGIVMSYNLLLGMITPPVGLGLYVISRVGKVSIEEVVKSLLPLYLPLIIMLVILTYFPQLSLWLPSLLG</sequence>